<organism evidence="20">
    <name type="scientific">Cressdnaviricota sp</name>
    <dbReference type="NCBI Taxonomy" id="2748378"/>
    <lineage>
        <taxon>Viruses</taxon>
        <taxon>Monodnaviria</taxon>
        <taxon>Shotokuvirae</taxon>
        <taxon>Cressdnaviricota</taxon>
    </lineage>
</organism>
<evidence type="ECO:0000256" key="10">
    <source>
        <dbReference type="ARBA" id="ARBA00022801"/>
    </source>
</evidence>
<dbReference type="GO" id="GO:0016779">
    <property type="term" value="F:nucleotidyltransferase activity"/>
    <property type="evidence" value="ECO:0007669"/>
    <property type="project" value="UniProtKB-KW"/>
</dbReference>
<keyword evidence="9" id="KW-0255">Endonuclease</keyword>
<dbReference type="GO" id="GO:0016787">
    <property type="term" value="F:hydrolase activity"/>
    <property type="evidence" value="ECO:0007669"/>
    <property type="project" value="UniProtKB-KW"/>
</dbReference>
<name>A0A6M9Z716_9VIRU</name>
<dbReference type="EMBL" id="MT138053">
    <property type="protein sequence ID" value="QKN88866.1"/>
    <property type="molecule type" value="Genomic_DNA"/>
</dbReference>
<keyword evidence="10" id="KW-0378">Hydrolase</keyword>
<evidence type="ECO:0000256" key="2">
    <source>
        <dbReference type="ARBA" id="ARBA00022562"/>
    </source>
</evidence>
<keyword evidence="3" id="KW-0808">Transferase</keyword>
<dbReference type="GO" id="GO:0000166">
    <property type="term" value="F:nucleotide binding"/>
    <property type="evidence" value="ECO:0007669"/>
    <property type="project" value="UniProtKB-KW"/>
</dbReference>
<keyword evidence="2" id="KW-1048">Host nucleus</keyword>
<evidence type="ECO:0000256" key="6">
    <source>
        <dbReference type="ARBA" id="ARBA00022722"/>
    </source>
</evidence>
<dbReference type="PROSITE" id="PS52020">
    <property type="entry name" value="CRESS_DNA_REP"/>
    <property type="match status" value="1"/>
</dbReference>
<reference evidence="15" key="1">
    <citation type="submission" date="2020-01" db="EMBL/GenBank/DDBJ databases">
        <title>Novel CRESS-DNA virus.</title>
        <authorList>
            <person name="Liu Q."/>
            <person name="Shan T."/>
            <person name="Yang S."/>
            <person name="Zhang W."/>
        </authorList>
    </citation>
    <scope>NUCLEOTIDE SEQUENCE</scope>
    <source>
        <strain evidence="17">Fla05cir3</strain>
        <strain evidence="16">Fla06cir4</strain>
        <strain evidence="15">Fla07cir5</strain>
    </source>
</reference>
<comment type="subcellular location">
    <subcellularLocation>
        <location evidence="1">Host nucleus</location>
    </subcellularLocation>
</comment>
<evidence type="ECO:0000256" key="3">
    <source>
        <dbReference type="ARBA" id="ARBA00022679"/>
    </source>
</evidence>
<dbReference type="GO" id="GO:0006260">
    <property type="term" value="P:DNA replication"/>
    <property type="evidence" value="ECO:0007669"/>
    <property type="project" value="UniProtKB-KW"/>
</dbReference>
<keyword evidence="4" id="KW-0548">Nucleotidyltransferase</keyword>
<dbReference type="GO" id="GO:0042025">
    <property type="term" value="C:host cell nucleus"/>
    <property type="evidence" value="ECO:0007669"/>
    <property type="project" value="UniProtKB-SubCell"/>
</dbReference>
<evidence type="ECO:0000259" key="14">
    <source>
        <dbReference type="PROSITE" id="PS52020"/>
    </source>
</evidence>
<evidence type="ECO:0000313" key="18">
    <source>
        <dbReference type="EMBL" id="QKN88857.1"/>
    </source>
</evidence>
<dbReference type="Gene3D" id="3.40.1310.20">
    <property type="match status" value="1"/>
</dbReference>
<dbReference type="EMBL" id="MN928952">
    <property type="protein sequence ID" value="QJI53661.1"/>
    <property type="molecule type" value="Genomic_DNA"/>
</dbReference>
<keyword evidence="6" id="KW-0540">Nuclease</keyword>
<evidence type="ECO:0000256" key="1">
    <source>
        <dbReference type="ARBA" id="ARBA00004147"/>
    </source>
</evidence>
<dbReference type="InterPro" id="IPR049912">
    <property type="entry name" value="CRESS_DNA_REP"/>
</dbReference>
<protein>
    <submittedName>
        <fullName evidence="20">Replication-associated protein</fullName>
    </submittedName>
</protein>
<dbReference type="EMBL" id="MT138062">
    <property type="protein sequence ID" value="QKN88883.1"/>
    <property type="molecule type" value="Genomic_DNA"/>
</dbReference>
<dbReference type="Pfam" id="PF02407">
    <property type="entry name" value="Viral_Rep"/>
    <property type="match status" value="1"/>
</dbReference>
<evidence type="ECO:0000256" key="13">
    <source>
        <dbReference type="SAM" id="MobiDB-lite"/>
    </source>
</evidence>
<feature type="domain" description="CRESS-DNA virus Rep endonuclease" evidence="14">
    <location>
        <begin position="2"/>
        <end position="106"/>
    </location>
</feature>
<keyword evidence="5" id="KW-0235">DNA replication</keyword>
<evidence type="ECO:0000256" key="5">
    <source>
        <dbReference type="ARBA" id="ARBA00022705"/>
    </source>
</evidence>
<dbReference type="GO" id="GO:0046872">
    <property type="term" value="F:metal ion binding"/>
    <property type="evidence" value="ECO:0007669"/>
    <property type="project" value="UniProtKB-KW"/>
</dbReference>
<reference evidence="20" key="2">
    <citation type="submission" date="2020-01" db="EMBL/GenBank/DDBJ databases">
        <title>Viral genomes from wild and zoo birds in China.</title>
        <authorList>
            <person name="Yao Y."/>
            <person name="Shan T."/>
            <person name="Yang S."/>
            <person name="Zhang W."/>
        </authorList>
    </citation>
    <scope>NUCLEOTIDE SEQUENCE</scope>
    <source>
        <strain evidence="18">Zftfla01cir1</strain>
        <strain evidence="19">Zftfla02cir2</strain>
        <strain evidence="20">Zftfla03cir2</strain>
    </source>
</reference>
<dbReference type="EMBL" id="MN928954">
    <property type="protein sequence ID" value="QJI53655.1"/>
    <property type="molecule type" value="Genomic_DNA"/>
</dbReference>
<evidence type="ECO:0000313" key="15">
    <source>
        <dbReference type="EMBL" id="QJI53655.1"/>
    </source>
</evidence>
<proteinExistence type="predicted"/>
<accession>A0A6M9Z716</accession>
<keyword evidence="8" id="KW-0547">Nucleotide-binding</keyword>
<evidence type="ECO:0000256" key="12">
    <source>
        <dbReference type="ARBA" id="ARBA00023125"/>
    </source>
</evidence>
<evidence type="ECO:0000256" key="8">
    <source>
        <dbReference type="ARBA" id="ARBA00022741"/>
    </source>
</evidence>
<keyword evidence="11" id="KW-0190">Covalent protein-DNA linkage</keyword>
<evidence type="ECO:0000313" key="16">
    <source>
        <dbReference type="EMBL" id="QJI53658.1"/>
    </source>
</evidence>
<keyword evidence="12" id="KW-0238">DNA-binding</keyword>
<dbReference type="GO" id="GO:0004519">
    <property type="term" value="F:endonuclease activity"/>
    <property type="evidence" value="ECO:0007669"/>
    <property type="project" value="UniProtKB-KW"/>
</dbReference>
<keyword evidence="7" id="KW-0479">Metal-binding</keyword>
<evidence type="ECO:0000313" key="20">
    <source>
        <dbReference type="EMBL" id="QKN88883.1"/>
    </source>
</evidence>
<evidence type="ECO:0000256" key="11">
    <source>
        <dbReference type="ARBA" id="ARBA00023124"/>
    </source>
</evidence>
<evidence type="ECO:0000256" key="7">
    <source>
        <dbReference type="ARBA" id="ARBA00022723"/>
    </source>
</evidence>
<evidence type="ECO:0000256" key="4">
    <source>
        <dbReference type="ARBA" id="ARBA00022695"/>
    </source>
</evidence>
<sequence>MTTLATCWSMTINNPDDNDMVLIRNPNSEYIRQLIWTPEQGEDGTPHVQCYVKLMKQQRMSFIKKLYPRGHFKSITADDYKHNCSHYAQKDDKTTIGSHVITYNEQIPDVVAFLRSMLEEASGCDPMNDNQPDTPDAWMQHWFNPREILNKVLEVEKRAVAKRPSVAKLLVSPTYTRVKKLYLREIVENIVHALYYTNADDNQGEGQGQTDDEQSVTVGSISEDEEEEGTESESVESADSSDYEGSEGEDGD</sequence>
<dbReference type="EMBL" id="MN928953">
    <property type="protein sequence ID" value="QJI53658.1"/>
    <property type="molecule type" value="Genomic_DNA"/>
</dbReference>
<evidence type="ECO:0000313" key="17">
    <source>
        <dbReference type="EMBL" id="QJI53661.1"/>
    </source>
</evidence>
<dbReference type="EMBL" id="MT138049">
    <property type="protein sequence ID" value="QKN88857.1"/>
    <property type="molecule type" value="Genomic_DNA"/>
</dbReference>
<feature type="region of interest" description="Disordered" evidence="13">
    <location>
        <begin position="201"/>
        <end position="252"/>
    </location>
</feature>
<feature type="compositionally biased region" description="Acidic residues" evidence="13">
    <location>
        <begin position="222"/>
        <end position="252"/>
    </location>
</feature>
<evidence type="ECO:0000256" key="9">
    <source>
        <dbReference type="ARBA" id="ARBA00022759"/>
    </source>
</evidence>
<evidence type="ECO:0000313" key="19">
    <source>
        <dbReference type="EMBL" id="QKN88866.1"/>
    </source>
</evidence>
<dbReference type="GO" id="GO:0003677">
    <property type="term" value="F:DNA binding"/>
    <property type="evidence" value="ECO:0007669"/>
    <property type="project" value="UniProtKB-KW"/>
</dbReference>